<dbReference type="CDD" id="cd03228">
    <property type="entry name" value="ABCC_MRP_Like"/>
    <property type="match status" value="1"/>
</dbReference>
<reference evidence="10 11" key="1">
    <citation type="submission" date="2018-10" db="EMBL/GenBank/DDBJ databases">
        <title>Genomic Encyclopedia of Archaeal and Bacterial Type Strains, Phase II (KMG-II): from individual species to whole genera.</title>
        <authorList>
            <person name="Goeker M."/>
        </authorList>
    </citation>
    <scope>NUCLEOTIDE SEQUENCE [LARGE SCALE GENOMIC DNA]</scope>
    <source>
        <strain evidence="10 11">DSM 45657</strain>
    </source>
</reference>
<dbReference type="InterPro" id="IPR017871">
    <property type="entry name" value="ABC_transporter-like_CS"/>
</dbReference>
<dbReference type="InterPro" id="IPR011527">
    <property type="entry name" value="ABC1_TM_dom"/>
</dbReference>
<dbReference type="InterPro" id="IPR039421">
    <property type="entry name" value="Type_1_exporter"/>
</dbReference>
<dbReference type="GO" id="GO:0005524">
    <property type="term" value="F:ATP binding"/>
    <property type="evidence" value="ECO:0007669"/>
    <property type="project" value="UniProtKB-KW"/>
</dbReference>
<dbReference type="InterPro" id="IPR027417">
    <property type="entry name" value="P-loop_NTPase"/>
</dbReference>
<dbReference type="GO" id="GO:0005886">
    <property type="term" value="C:plasma membrane"/>
    <property type="evidence" value="ECO:0007669"/>
    <property type="project" value="UniProtKB-SubCell"/>
</dbReference>
<evidence type="ECO:0000256" key="1">
    <source>
        <dbReference type="ARBA" id="ARBA00004651"/>
    </source>
</evidence>
<dbReference type="OrthoDB" id="9806127at2"/>
<feature type="domain" description="ABC transporter" evidence="8">
    <location>
        <begin position="381"/>
        <end position="622"/>
    </location>
</feature>
<dbReference type="RefSeq" id="WP_121390031.1">
    <property type="nucleotide sequence ID" value="NZ_RCDD01000001.1"/>
</dbReference>
<keyword evidence="3" id="KW-0547">Nucleotide-binding</keyword>
<feature type="domain" description="ABC transmembrane type-1" evidence="9">
    <location>
        <begin position="59"/>
        <end position="347"/>
    </location>
</feature>
<dbReference type="PROSITE" id="PS50893">
    <property type="entry name" value="ABC_TRANSPORTER_2"/>
    <property type="match status" value="1"/>
</dbReference>
<dbReference type="EMBL" id="RCDD01000001">
    <property type="protein sequence ID" value="RLK61364.1"/>
    <property type="molecule type" value="Genomic_DNA"/>
</dbReference>
<keyword evidence="2 7" id="KW-0812">Transmembrane</keyword>
<evidence type="ECO:0000313" key="10">
    <source>
        <dbReference type="EMBL" id="RLK61364.1"/>
    </source>
</evidence>
<comment type="caution">
    <text evidence="10">The sequence shown here is derived from an EMBL/GenBank/DDBJ whole genome shotgun (WGS) entry which is preliminary data.</text>
</comment>
<evidence type="ECO:0000256" key="2">
    <source>
        <dbReference type="ARBA" id="ARBA00022692"/>
    </source>
</evidence>
<name>A0A421BAG9_9PSEU</name>
<evidence type="ECO:0000256" key="3">
    <source>
        <dbReference type="ARBA" id="ARBA00022741"/>
    </source>
</evidence>
<keyword evidence="5 7" id="KW-1133">Transmembrane helix</keyword>
<dbReference type="PANTHER" id="PTHR43394:SF1">
    <property type="entry name" value="ATP-BINDING CASSETTE SUB-FAMILY B MEMBER 10, MITOCHONDRIAL"/>
    <property type="match status" value="1"/>
</dbReference>
<proteinExistence type="predicted"/>
<dbReference type="Proteomes" id="UP000282454">
    <property type="component" value="Unassembled WGS sequence"/>
</dbReference>
<evidence type="ECO:0000259" key="9">
    <source>
        <dbReference type="PROSITE" id="PS50929"/>
    </source>
</evidence>
<dbReference type="Pfam" id="PF00005">
    <property type="entry name" value="ABC_tran"/>
    <property type="match status" value="1"/>
</dbReference>
<evidence type="ECO:0000256" key="6">
    <source>
        <dbReference type="ARBA" id="ARBA00023136"/>
    </source>
</evidence>
<keyword evidence="4 10" id="KW-0067">ATP-binding</keyword>
<evidence type="ECO:0000256" key="4">
    <source>
        <dbReference type="ARBA" id="ARBA00022840"/>
    </source>
</evidence>
<evidence type="ECO:0000256" key="5">
    <source>
        <dbReference type="ARBA" id="ARBA00022989"/>
    </source>
</evidence>
<feature type="transmembrane region" description="Helical" evidence="7">
    <location>
        <begin position="57"/>
        <end position="90"/>
    </location>
</feature>
<dbReference type="SUPFAM" id="SSF52540">
    <property type="entry name" value="P-loop containing nucleoside triphosphate hydrolases"/>
    <property type="match status" value="1"/>
</dbReference>
<dbReference type="GO" id="GO:0015421">
    <property type="term" value="F:ABC-type oligopeptide transporter activity"/>
    <property type="evidence" value="ECO:0007669"/>
    <property type="project" value="TreeGrafter"/>
</dbReference>
<keyword evidence="6 7" id="KW-0472">Membrane</keyword>
<gene>
    <name evidence="10" type="ORF">CLV68_1901</name>
</gene>
<dbReference type="PROSITE" id="PS50929">
    <property type="entry name" value="ABC_TM1F"/>
    <property type="match status" value="1"/>
</dbReference>
<dbReference type="InterPro" id="IPR036640">
    <property type="entry name" value="ABC1_TM_sf"/>
</dbReference>
<dbReference type="Gene3D" id="3.40.50.300">
    <property type="entry name" value="P-loop containing nucleotide triphosphate hydrolases"/>
    <property type="match status" value="1"/>
</dbReference>
<dbReference type="AlphaFoldDB" id="A0A421BAG9"/>
<evidence type="ECO:0000259" key="8">
    <source>
        <dbReference type="PROSITE" id="PS50893"/>
    </source>
</evidence>
<dbReference type="SMART" id="SM00382">
    <property type="entry name" value="AAA"/>
    <property type="match status" value="1"/>
</dbReference>
<evidence type="ECO:0000313" key="11">
    <source>
        <dbReference type="Proteomes" id="UP000282454"/>
    </source>
</evidence>
<comment type="subcellular location">
    <subcellularLocation>
        <location evidence="1">Cell membrane</location>
        <topology evidence="1">Multi-pass membrane protein</topology>
    </subcellularLocation>
</comment>
<dbReference type="Gene3D" id="1.20.1560.10">
    <property type="entry name" value="ABC transporter type 1, transmembrane domain"/>
    <property type="match status" value="1"/>
</dbReference>
<dbReference type="InterPro" id="IPR003593">
    <property type="entry name" value="AAA+_ATPase"/>
</dbReference>
<protein>
    <submittedName>
        <fullName evidence="10">ATP-binding cassette subfamily B protein</fullName>
    </submittedName>
</protein>
<dbReference type="PANTHER" id="PTHR43394">
    <property type="entry name" value="ATP-DEPENDENT PERMEASE MDL1, MITOCHONDRIAL"/>
    <property type="match status" value="1"/>
</dbReference>
<evidence type="ECO:0000256" key="7">
    <source>
        <dbReference type="SAM" id="Phobius"/>
    </source>
</evidence>
<dbReference type="SUPFAM" id="SSF90123">
    <property type="entry name" value="ABC transporter transmembrane region"/>
    <property type="match status" value="1"/>
</dbReference>
<feature type="transmembrane region" description="Helical" evidence="7">
    <location>
        <begin position="102"/>
        <end position="124"/>
    </location>
</feature>
<organism evidence="10 11">
    <name type="scientific">Actinokineospora cianjurensis</name>
    <dbReference type="NCBI Taxonomy" id="585224"/>
    <lineage>
        <taxon>Bacteria</taxon>
        <taxon>Bacillati</taxon>
        <taxon>Actinomycetota</taxon>
        <taxon>Actinomycetes</taxon>
        <taxon>Pseudonocardiales</taxon>
        <taxon>Pseudonocardiaceae</taxon>
        <taxon>Actinokineospora</taxon>
    </lineage>
</organism>
<dbReference type="GO" id="GO:0016887">
    <property type="term" value="F:ATP hydrolysis activity"/>
    <property type="evidence" value="ECO:0007669"/>
    <property type="project" value="InterPro"/>
</dbReference>
<accession>A0A421BAG9</accession>
<dbReference type="PROSITE" id="PS00211">
    <property type="entry name" value="ABC_TRANSPORTER_1"/>
    <property type="match status" value="1"/>
</dbReference>
<sequence length="646" mass="68991">MARTRSTPAAPLAELSAPVWFGHADQVIGASLARLVKALPRALGLVAGVAWRADRVAVLLGFLAQVVSGLVTALGLLAVTTVLASLFVAGPTPERLADAGPALAVLAAAFAVRGIADTVVSGATMRLSPKVRHRVERDLAEALSRVDLVAFDEPAFHDDLERSRYAGMDAVESATQQAIVVVGGLISLAATAATAALLHPLLLPVLLLSVVPETWSTLRNARLEYEFVATTIETGRRRSLTTDQLAAKESAAEVRVFGAQAFLLAEHDRHSRVMEDAQIALGARQTRVSLVGRALSGAGIAFAYLTLGWLLYIGATPLAVAGAALLAIRTVRSSLTQVVLAANRLFEKSLYISDLQGFLALVDKRTRKPIGRQAPVAPEVIDVRGVSFRYPGATKDALTDVDLTIRRGQVVALVGENGSGKSTLAKLLAGLYAPASGVIRWDGVDLLTVDAASVADNVAVVMQDPTRWPLTARHAVTLGRPDRVDPGEHHLDRVARDSGAAAVVATLSHGWDSLLTTRFRDGHDLSGGQWQRLSVARALYRDAPVLICDEPTAALDARAEAAVYHSLRTLHTGRTVILITHRLASVRHADLIVILHQGRVTQTGTHHHLMTTNPHYADLYNLQANSYRDTPEDLHHPPTPRPAETP</sequence>
<dbReference type="InterPro" id="IPR003439">
    <property type="entry name" value="ABC_transporter-like_ATP-bd"/>
</dbReference>
<keyword evidence="11" id="KW-1185">Reference proteome</keyword>